<feature type="binding site" evidence="7">
    <location>
        <position position="162"/>
    </location>
    <ligand>
        <name>Fe cation</name>
        <dbReference type="ChEBI" id="CHEBI:24875"/>
    </ligand>
</feature>
<dbReference type="Gene3D" id="4.10.860.20">
    <property type="entry name" value="Rabenosyn, Rab binding domain"/>
    <property type="match status" value="1"/>
</dbReference>
<dbReference type="InterPro" id="IPR006620">
    <property type="entry name" value="Pro_4_hyd_alph"/>
</dbReference>
<dbReference type="SMART" id="SM00702">
    <property type="entry name" value="P4Hc"/>
    <property type="match status" value="1"/>
</dbReference>
<dbReference type="Pfam" id="PF18331">
    <property type="entry name" value="PKHD_C"/>
    <property type="match status" value="1"/>
</dbReference>
<feature type="binding site" evidence="7">
    <location>
        <position position="172"/>
    </location>
    <ligand>
        <name>2-oxoglutarate</name>
        <dbReference type="ChEBI" id="CHEBI:16810"/>
    </ligand>
</feature>
<dbReference type="RefSeq" id="WP_106702736.1">
    <property type="nucleotide sequence ID" value="NZ_CP027666.1"/>
</dbReference>
<protein>
    <submittedName>
        <fullName evidence="9">Fe2+-dependent dioxygenase</fullName>
    </submittedName>
</protein>
<keyword evidence="2 7" id="KW-0479">Metal-binding</keyword>
<dbReference type="Pfam" id="PF13640">
    <property type="entry name" value="2OG-FeII_Oxy_3"/>
    <property type="match status" value="1"/>
</dbReference>
<dbReference type="HAMAP" id="MF_00657">
    <property type="entry name" value="Hydroxyl_YbiX"/>
    <property type="match status" value="1"/>
</dbReference>
<evidence type="ECO:0000256" key="5">
    <source>
        <dbReference type="ARBA" id="ARBA00023002"/>
    </source>
</evidence>
<keyword evidence="4 7" id="KW-0223">Dioxygenase</keyword>
<proteinExistence type="inferred from homology"/>
<comment type="cofactor">
    <cofactor evidence="7">
        <name>Fe(2+)</name>
        <dbReference type="ChEBI" id="CHEBI:29033"/>
    </cofactor>
    <text evidence="7">Binds 1 Fe(2+) ion per subunit.</text>
</comment>
<evidence type="ECO:0000313" key="9">
    <source>
        <dbReference type="EMBL" id="AVO34181.1"/>
    </source>
</evidence>
<evidence type="ECO:0000256" key="6">
    <source>
        <dbReference type="ARBA" id="ARBA00023004"/>
    </source>
</evidence>
<dbReference type="KEGG" id="otk:C6570_07950"/>
<feature type="binding site" evidence="7">
    <location>
        <position position="99"/>
    </location>
    <ligand>
        <name>Fe cation</name>
        <dbReference type="ChEBI" id="CHEBI:24875"/>
    </ligand>
</feature>
<dbReference type="PROSITE" id="PS51471">
    <property type="entry name" value="FE2OG_OXY"/>
    <property type="match status" value="1"/>
</dbReference>
<evidence type="ECO:0000256" key="2">
    <source>
        <dbReference type="ARBA" id="ARBA00022723"/>
    </source>
</evidence>
<dbReference type="InterPro" id="IPR023550">
    <property type="entry name" value="PKHD_hydroxylase"/>
</dbReference>
<reference evidence="9 10" key="1">
    <citation type="submission" date="2018-03" db="EMBL/GenBank/DDBJ databases">
        <title>Genome sequencing of Ottowia sp.</title>
        <authorList>
            <person name="Kim S.-J."/>
            <person name="Heo J."/>
            <person name="Kwon S.-W."/>
        </authorList>
    </citation>
    <scope>NUCLEOTIDE SEQUENCE [LARGE SCALE GENOMIC DNA]</scope>
    <source>
        <strain evidence="9 10">KADR8-3</strain>
    </source>
</reference>
<dbReference type="EMBL" id="CP027666">
    <property type="protein sequence ID" value="AVO34181.1"/>
    <property type="molecule type" value="Genomic_DNA"/>
</dbReference>
<dbReference type="InterPro" id="IPR041097">
    <property type="entry name" value="PKHD_C"/>
</dbReference>
<dbReference type="GO" id="GO:0016706">
    <property type="term" value="F:2-oxoglutarate-dependent dioxygenase activity"/>
    <property type="evidence" value="ECO:0007669"/>
    <property type="project" value="UniProtKB-UniRule"/>
</dbReference>
<comment type="cofactor">
    <cofactor evidence="1 7">
        <name>L-ascorbate</name>
        <dbReference type="ChEBI" id="CHEBI:38290"/>
    </cofactor>
</comment>
<feature type="domain" description="Fe2OG dioxygenase" evidence="8">
    <location>
        <begin position="80"/>
        <end position="181"/>
    </location>
</feature>
<dbReference type="GO" id="GO:0006879">
    <property type="term" value="P:intracellular iron ion homeostasis"/>
    <property type="evidence" value="ECO:0007669"/>
    <property type="project" value="TreeGrafter"/>
</dbReference>
<dbReference type="Gene3D" id="2.60.120.620">
    <property type="entry name" value="q2cbj1_9rhob like domain"/>
    <property type="match status" value="1"/>
</dbReference>
<evidence type="ECO:0000313" key="10">
    <source>
        <dbReference type="Proteomes" id="UP000239709"/>
    </source>
</evidence>
<dbReference type="NCBIfam" id="NF003975">
    <property type="entry name" value="PRK05467.1-4"/>
    <property type="match status" value="1"/>
</dbReference>
<dbReference type="PANTHER" id="PTHR41536:SF1">
    <property type="entry name" value="PKHD-TYPE HYDROXYLASE YBIX"/>
    <property type="match status" value="1"/>
</dbReference>
<name>A0A2S0MEI6_9BURK</name>
<dbReference type="GO" id="GO:0005506">
    <property type="term" value="F:iron ion binding"/>
    <property type="evidence" value="ECO:0007669"/>
    <property type="project" value="UniProtKB-UniRule"/>
</dbReference>
<dbReference type="PANTHER" id="PTHR41536">
    <property type="entry name" value="PKHD-TYPE HYDROXYLASE YBIX"/>
    <property type="match status" value="1"/>
</dbReference>
<sequence length="229" mass="25579">MLIHLKNVLTADELARGRALLHSPEAPWIDGRRSAGAQAAQQKSNEQLAQDSAMAAELRQLVLGALRRDALLFSAALPRRFFNPLFNRYSGQSNHYGNHIDGAVLHSRADDAWVRTDVSCTLFFSEPDEYDGGELVVQDTYGEHGVKLPAGDAVLYPGTSLHQVTPVTRGARIASFFWIESMVRSDEQRRLLFDMDMALLALRQRNGESDEATRLTGTYHNLLRMWASP</sequence>
<accession>A0A2S0MEI6</accession>
<dbReference type="AlphaFoldDB" id="A0A2S0MEI6"/>
<evidence type="ECO:0000259" key="8">
    <source>
        <dbReference type="PROSITE" id="PS51471"/>
    </source>
</evidence>
<organism evidence="9 10">
    <name type="scientific">Ottowia oryzae</name>
    <dbReference type="NCBI Taxonomy" id="2109914"/>
    <lineage>
        <taxon>Bacteria</taxon>
        <taxon>Pseudomonadati</taxon>
        <taxon>Pseudomonadota</taxon>
        <taxon>Betaproteobacteria</taxon>
        <taxon>Burkholderiales</taxon>
        <taxon>Comamonadaceae</taxon>
        <taxon>Ottowia</taxon>
    </lineage>
</organism>
<dbReference type="InterPro" id="IPR044862">
    <property type="entry name" value="Pro_4_hyd_alph_FE2OG_OXY"/>
</dbReference>
<keyword evidence="10" id="KW-1185">Reference proteome</keyword>
<feature type="binding site" evidence="7">
    <location>
        <position position="101"/>
    </location>
    <ligand>
        <name>Fe cation</name>
        <dbReference type="ChEBI" id="CHEBI:24875"/>
    </ligand>
</feature>
<dbReference type="GO" id="GO:0031418">
    <property type="term" value="F:L-ascorbic acid binding"/>
    <property type="evidence" value="ECO:0007669"/>
    <property type="project" value="UniProtKB-KW"/>
</dbReference>
<dbReference type="Proteomes" id="UP000239709">
    <property type="component" value="Chromosome"/>
</dbReference>
<dbReference type="OrthoDB" id="9812472at2"/>
<gene>
    <name evidence="9" type="ORF">C6570_07950</name>
</gene>
<dbReference type="InterPro" id="IPR005123">
    <property type="entry name" value="Oxoglu/Fe-dep_dioxygenase_dom"/>
</dbReference>
<keyword evidence="6 7" id="KW-0408">Iron</keyword>
<evidence type="ECO:0000256" key="7">
    <source>
        <dbReference type="HAMAP-Rule" id="MF_00657"/>
    </source>
</evidence>
<keyword evidence="3 7" id="KW-0847">Vitamin C</keyword>
<evidence type="ECO:0000256" key="1">
    <source>
        <dbReference type="ARBA" id="ARBA00001961"/>
    </source>
</evidence>
<keyword evidence="5 7" id="KW-0560">Oxidoreductase</keyword>
<evidence type="ECO:0000256" key="4">
    <source>
        <dbReference type="ARBA" id="ARBA00022964"/>
    </source>
</evidence>
<dbReference type="NCBIfam" id="NF003974">
    <property type="entry name" value="PRK05467.1-3"/>
    <property type="match status" value="1"/>
</dbReference>
<evidence type="ECO:0000256" key="3">
    <source>
        <dbReference type="ARBA" id="ARBA00022896"/>
    </source>
</evidence>
<dbReference type="GO" id="GO:0006974">
    <property type="term" value="P:DNA damage response"/>
    <property type="evidence" value="ECO:0007669"/>
    <property type="project" value="TreeGrafter"/>
</dbReference>